<sequence length="262" mass="27709">MSDTPAQQPSSSGSGPDPERTDGQQPQYPAQDPAAQQPQYPAQDPAAQQPQYPAQPGAQQAQFPGQQPQYGAGQQPGFPSQQPQQFGSGQPPQYPAGPPQQPWQGAGAPAGQPGGAVAYGGQPTGPSRGRRVLVALAGVLAFVVAAGLVRWGFASFGGPSKQELVDEGVAKISEQTTFPKQVDSITTWTGVDAEDEAIHYRYSVDADPTAISERSIRDSVLSNLCSTTATRDILEEDIAMRYSYVFPGSDKTVDLEFTNDDC</sequence>
<dbReference type="EMBL" id="CP076544">
    <property type="protein sequence ID" value="QWS32286.1"/>
    <property type="molecule type" value="Genomic_DNA"/>
</dbReference>
<keyword evidence="2" id="KW-1185">Reference proteome</keyword>
<name>A0ACD1E0K1_9MICO</name>
<evidence type="ECO:0000313" key="1">
    <source>
        <dbReference type="EMBL" id="QWS32286.1"/>
    </source>
</evidence>
<gene>
    <name evidence="1" type="ORF">KM842_08090</name>
</gene>
<accession>A0ACD1E0K1</accession>
<protein>
    <submittedName>
        <fullName evidence="1">Uncharacterized protein</fullName>
    </submittedName>
</protein>
<organism evidence="1 2">
    <name type="scientific">Curtobacterium aetherium</name>
    <dbReference type="NCBI Taxonomy" id="2841594"/>
    <lineage>
        <taxon>Bacteria</taxon>
        <taxon>Bacillati</taxon>
        <taxon>Actinomycetota</taxon>
        <taxon>Actinomycetes</taxon>
        <taxon>Micrococcales</taxon>
        <taxon>Microbacteriaceae</taxon>
        <taxon>Curtobacterium</taxon>
    </lineage>
</organism>
<dbReference type="Proteomes" id="UP000681794">
    <property type="component" value="Chromosome"/>
</dbReference>
<reference evidence="1" key="1">
    <citation type="submission" date="2021-06" db="EMBL/GenBank/DDBJ databases">
        <authorList>
            <person name="Ellington A.J."/>
            <person name="Bryan N.C."/>
            <person name="Christner B.C."/>
            <person name="Reisch C.R."/>
        </authorList>
    </citation>
    <scope>NUCLEOTIDE SEQUENCE</scope>
    <source>
        <strain evidence="1">L6-1</strain>
    </source>
</reference>
<evidence type="ECO:0000313" key="2">
    <source>
        <dbReference type="Proteomes" id="UP000681794"/>
    </source>
</evidence>
<proteinExistence type="predicted"/>